<dbReference type="InterPro" id="IPR032675">
    <property type="entry name" value="LRR_dom_sf"/>
</dbReference>
<dbReference type="AlphaFoldDB" id="A0A4Q7DI55"/>
<dbReference type="SMART" id="SM00368">
    <property type="entry name" value="LRR_RI"/>
    <property type="match status" value="2"/>
</dbReference>
<evidence type="ECO:0000313" key="1">
    <source>
        <dbReference type="EMBL" id="RZI46651.1"/>
    </source>
</evidence>
<proteinExistence type="predicted"/>
<dbReference type="SUPFAM" id="SSF52047">
    <property type="entry name" value="RNI-like"/>
    <property type="match status" value="1"/>
</dbReference>
<dbReference type="Proteomes" id="UP000293550">
    <property type="component" value="Unassembled WGS sequence"/>
</dbReference>
<accession>A0A4Q7DI55</accession>
<comment type="caution">
    <text evidence="1">The sequence shown here is derived from an EMBL/GenBank/DDBJ whole genome shotgun (WGS) entry which is preliminary data.</text>
</comment>
<protein>
    <recommendedName>
        <fullName evidence="3">Leucine-rich repeat domain-containing protein</fullName>
    </recommendedName>
</protein>
<evidence type="ECO:0000313" key="2">
    <source>
        <dbReference type="Proteomes" id="UP000293550"/>
    </source>
</evidence>
<dbReference type="Pfam" id="PF13516">
    <property type="entry name" value="LRR_6"/>
    <property type="match status" value="1"/>
</dbReference>
<name>A0A4Q7DI55_9PROT</name>
<dbReference type="Gene3D" id="3.80.10.10">
    <property type="entry name" value="Ribonuclease Inhibitor"/>
    <property type="match status" value="1"/>
</dbReference>
<sequence>MKKSNKMLAILGCCAVLSSHGFSSECNWAKDEDLSGGKLLSSVFRIPNSLIASLRRDLAEGFAERKARKAINRLSESFSYFCERGSSETVLLNLSNNSLLDYDIAYLPSVIISKSSLLKLDLSSNGITPIGAKHILHWLIDQRYFFDIISPASHNQTLAEIDLRGNKIPTICNKELDQLVVKVNKSRDLMKSPKFVLRLDR</sequence>
<dbReference type="InterPro" id="IPR001611">
    <property type="entry name" value="Leu-rich_rpt"/>
</dbReference>
<reference evidence="1 2" key="1">
    <citation type="submission" date="2018-10" db="EMBL/GenBank/DDBJ databases">
        <title>An updated phylogeny of the Alphaproteobacteria reveals that the parasitic Rickettsiales and Holosporales have independent origins.</title>
        <authorList>
            <person name="Munoz-Gomez S.A."/>
            <person name="Hess S."/>
            <person name="Burger G."/>
            <person name="Lang B.F."/>
            <person name="Susko E."/>
            <person name="Slamovits C.H."/>
            <person name="Roger A.J."/>
        </authorList>
    </citation>
    <scope>NUCLEOTIDE SEQUENCE [LARGE SCALE GENOMIC DNA]</scope>
    <source>
        <strain evidence="1">HOLO01</strain>
    </source>
</reference>
<dbReference type="RefSeq" id="WP_130153747.1">
    <property type="nucleotide sequence ID" value="NZ_SCFB01000004.1"/>
</dbReference>
<gene>
    <name evidence="1" type="ORF">EQU50_03435</name>
</gene>
<evidence type="ECO:0008006" key="3">
    <source>
        <dbReference type="Google" id="ProtNLM"/>
    </source>
</evidence>
<keyword evidence="2" id="KW-1185">Reference proteome</keyword>
<organism evidence="1 2">
    <name type="scientific">Candidatus Finniella inopinata</name>
    <dbReference type="NCBI Taxonomy" id="1696036"/>
    <lineage>
        <taxon>Bacteria</taxon>
        <taxon>Pseudomonadati</taxon>
        <taxon>Pseudomonadota</taxon>
        <taxon>Alphaproteobacteria</taxon>
        <taxon>Holosporales</taxon>
        <taxon>Candidatus Paracaedibacteraceae</taxon>
        <taxon>Candidatus Finniella</taxon>
    </lineage>
</organism>
<dbReference type="EMBL" id="SCFB01000004">
    <property type="protein sequence ID" value="RZI46651.1"/>
    <property type="molecule type" value="Genomic_DNA"/>
</dbReference>